<sequence>MASLLFRRNIGQGAIMVMAESNRKSLHNQSRMLIDVPN</sequence>
<protein>
    <submittedName>
        <fullName evidence="1">Uncharacterized protein</fullName>
    </submittedName>
</protein>
<reference evidence="1 2" key="1">
    <citation type="journal article" date="2014" name="Antonie Van Leeuwenhoek">
        <title>Hyphomonas beringensis sp. nov. and Hyphomonas chukchiensis sp. nov., isolated from surface seawater of the Bering Sea and Chukchi Sea.</title>
        <authorList>
            <person name="Li C."/>
            <person name="Lai Q."/>
            <person name="Li G."/>
            <person name="Dong C."/>
            <person name="Wang J."/>
            <person name="Liao Y."/>
            <person name="Shao Z."/>
        </authorList>
    </citation>
    <scope>NUCLEOTIDE SEQUENCE [LARGE SCALE GENOMIC DNA]</scope>
    <source>
        <strain evidence="1 2">BH-BN04-4</strain>
    </source>
</reference>
<dbReference type="EMBL" id="AWFG01000020">
    <property type="protein sequence ID" value="KCZ58675.1"/>
    <property type="molecule type" value="Genomic_DNA"/>
</dbReference>
<accession>A0A062UI15</accession>
<evidence type="ECO:0000313" key="2">
    <source>
        <dbReference type="Proteomes" id="UP000027190"/>
    </source>
</evidence>
<comment type="caution">
    <text evidence="1">The sequence shown here is derived from an EMBL/GenBank/DDBJ whole genome shotgun (WGS) entry which is preliminary data.</text>
</comment>
<name>A0A062UI15_9PROT</name>
<proteinExistence type="predicted"/>
<gene>
    <name evidence="1" type="ORF">HY30_15835</name>
</gene>
<evidence type="ECO:0000313" key="1">
    <source>
        <dbReference type="EMBL" id="KCZ58675.1"/>
    </source>
</evidence>
<dbReference type="AlphaFoldDB" id="A0A062UI15"/>
<dbReference type="Proteomes" id="UP000027190">
    <property type="component" value="Unassembled WGS sequence"/>
</dbReference>
<keyword evidence="2" id="KW-1185">Reference proteome</keyword>
<organism evidence="1 2">
    <name type="scientific">Hyphomonas chukchiensis</name>
    <dbReference type="NCBI Taxonomy" id="1280947"/>
    <lineage>
        <taxon>Bacteria</taxon>
        <taxon>Pseudomonadati</taxon>
        <taxon>Pseudomonadota</taxon>
        <taxon>Alphaproteobacteria</taxon>
        <taxon>Hyphomonadales</taxon>
        <taxon>Hyphomonadaceae</taxon>
        <taxon>Hyphomonas</taxon>
    </lineage>
</organism>